<reference evidence="5" key="1">
    <citation type="journal article" date="2014" name="PLoS ONE">
        <title>The genome and linkage map of the northern pike (Esox lucius): conserved synteny revealed between the salmonid sister group and the Neoteleostei.</title>
        <authorList>
            <person name="Rondeau E.B."/>
            <person name="Minkley D.R."/>
            <person name="Leong J.S."/>
            <person name="Messmer A.M."/>
            <person name="Jantzen J.R."/>
            <person name="von Schalburg K.R."/>
            <person name="Lemon C."/>
            <person name="Bird N.H."/>
            <person name="Koop B.F."/>
        </authorList>
    </citation>
    <scope>NUCLEOTIDE SEQUENCE</scope>
</reference>
<dbReference type="Bgee" id="ENSELUG00000001396">
    <property type="expression patterns" value="Expressed in spleen and 14 other cell types or tissues"/>
</dbReference>
<feature type="chain" id="PRO_5044277989" description="TNFR-Cys domain-containing protein" evidence="2">
    <location>
        <begin position="16"/>
        <end position="214"/>
    </location>
</feature>
<dbReference type="Pfam" id="PF00020">
    <property type="entry name" value="TNFR_c6"/>
    <property type="match status" value="1"/>
</dbReference>
<dbReference type="GO" id="GO:0002720">
    <property type="term" value="P:positive regulation of cytokine production involved in immune response"/>
    <property type="evidence" value="ECO:0007669"/>
    <property type="project" value="TreeGrafter"/>
</dbReference>
<reference evidence="4" key="4">
    <citation type="submission" date="2025-09" db="UniProtKB">
        <authorList>
            <consortium name="Ensembl"/>
        </authorList>
    </citation>
    <scope>IDENTIFICATION</scope>
</reference>
<sequence>MNLFLLGFNVVLVFGINCGPAEYEASDEQCCPMCDKGNLCCTVSWDNSTSCIPCVRGTFMNEANNQTKCFPCRLCDPEQGLFTRTECTTTENTICDVLDGFFCQSYSSNSECNFAAKHRRCFPGQRTKAPGTKSADMVCEECPLGFYSQHGVNCTAWTDCAAAGQVKTEDGTSTQDVTCEVPARSHMVLIPPFVLTTLATLFCLTWQEVSPLSI</sequence>
<dbReference type="Proteomes" id="UP000265140">
    <property type="component" value="Chromosome 12"/>
</dbReference>
<dbReference type="PANTHER" id="PTHR46838">
    <property type="entry name" value="TUMOR NECROSIS FACTOR RECEPTOR SUPERFAMILY MEMBER 14"/>
    <property type="match status" value="1"/>
</dbReference>
<feature type="repeat" description="TNFR-Cys" evidence="1">
    <location>
        <begin position="53"/>
        <end position="95"/>
    </location>
</feature>
<keyword evidence="1" id="KW-1015">Disulfide bond</keyword>
<dbReference type="GO" id="GO:0009897">
    <property type="term" value="C:external side of plasma membrane"/>
    <property type="evidence" value="ECO:0007669"/>
    <property type="project" value="TreeGrafter"/>
</dbReference>
<dbReference type="GO" id="GO:0050829">
    <property type="term" value="P:defense response to Gram-negative bacterium"/>
    <property type="evidence" value="ECO:0007669"/>
    <property type="project" value="TreeGrafter"/>
</dbReference>
<dbReference type="Gene3D" id="2.10.50.10">
    <property type="entry name" value="Tumor Necrosis Factor Receptor, subunit A, domain 2"/>
    <property type="match status" value="3"/>
</dbReference>
<dbReference type="PANTHER" id="PTHR46838:SF1">
    <property type="entry name" value="TUMOR NECROSIS FACTOR RECEPTOR SUPERFAMILY MEMBER 14"/>
    <property type="match status" value="1"/>
</dbReference>
<dbReference type="GO" id="GO:2000406">
    <property type="term" value="P:positive regulation of T cell migration"/>
    <property type="evidence" value="ECO:0007669"/>
    <property type="project" value="TreeGrafter"/>
</dbReference>
<dbReference type="InterPro" id="IPR001368">
    <property type="entry name" value="TNFR/NGFR_Cys_rich_reg"/>
</dbReference>
<dbReference type="GO" id="GO:0046642">
    <property type="term" value="P:negative regulation of alpha-beta T cell proliferation"/>
    <property type="evidence" value="ECO:0007669"/>
    <property type="project" value="TreeGrafter"/>
</dbReference>
<evidence type="ECO:0000259" key="3">
    <source>
        <dbReference type="PROSITE" id="PS50050"/>
    </source>
</evidence>
<accession>A0A3P8Y9N8</accession>
<dbReference type="SMART" id="SM00208">
    <property type="entry name" value="TNFR"/>
    <property type="match status" value="3"/>
</dbReference>
<dbReference type="InParanoid" id="A0A3P8Y9N8"/>
<evidence type="ECO:0000256" key="2">
    <source>
        <dbReference type="SAM" id="SignalP"/>
    </source>
</evidence>
<dbReference type="GO" id="GO:0050830">
    <property type="term" value="P:defense response to Gram-positive bacterium"/>
    <property type="evidence" value="ECO:0007669"/>
    <property type="project" value="TreeGrafter"/>
</dbReference>
<reference evidence="4" key="2">
    <citation type="submission" date="2020-02" db="EMBL/GenBank/DDBJ databases">
        <title>Esox lucius (northern pike) genome, fEsoLuc1, primary haplotype.</title>
        <authorList>
            <person name="Myers G."/>
            <person name="Karagic N."/>
            <person name="Meyer A."/>
            <person name="Pippel M."/>
            <person name="Reichard M."/>
            <person name="Winkler S."/>
            <person name="Tracey A."/>
            <person name="Sims Y."/>
            <person name="Howe K."/>
            <person name="Rhie A."/>
            <person name="Formenti G."/>
            <person name="Durbin R."/>
            <person name="Fedrigo O."/>
            <person name="Jarvis E.D."/>
        </authorList>
    </citation>
    <scope>NUCLEOTIDE SEQUENCE [LARGE SCALE GENOMIC DNA]</scope>
</reference>
<proteinExistence type="predicted"/>
<dbReference type="PROSITE" id="PS50050">
    <property type="entry name" value="TNFR_NGFR_2"/>
    <property type="match status" value="1"/>
</dbReference>
<dbReference type="GeneTree" id="ENSGT00950000183126"/>
<evidence type="ECO:0000256" key="1">
    <source>
        <dbReference type="PROSITE-ProRule" id="PRU00206"/>
    </source>
</evidence>
<evidence type="ECO:0000313" key="5">
    <source>
        <dbReference type="Proteomes" id="UP000265140"/>
    </source>
</evidence>
<feature type="disulfide bond" evidence="1">
    <location>
        <begin position="54"/>
        <end position="69"/>
    </location>
</feature>
<feature type="domain" description="TNFR-Cys" evidence="3">
    <location>
        <begin position="53"/>
        <end position="95"/>
    </location>
</feature>
<comment type="caution">
    <text evidence="1">Lacks conserved residue(s) required for the propagation of feature annotation.</text>
</comment>
<protein>
    <recommendedName>
        <fullName evidence="3">TNFR-Cys domain-containing protein</fullName>
    </recommendedName>
</protein>
<dbReference type="Ensembl" id="ENSELUT00000021153.3">
    <property type="protein sequence ID" value="ENSELUP00000012786.3"/>
    <property type="gene ID" value="ENSELUG00000012997.3"/>
</dbReference>
<dbReference type="SUPFAM" id="SSF57586">
    <property type="entry name" value="TNF receptor-like"/>
    <property type="match status" value="2"/>
</dbReference>
<organism evidence="4 5">
    <name type="scientific">Esox lucius</name>
    <name type="common">Northern pike</name>
    <dbReference type="NCBI Taxonomy" id="8010"/>
    <lineage>
        <taxon>Eukaryota</taxon>
        <taxon>Metazoa</taxon>
        <taxon>Chordata</taxon>
        <taxon>Craniata</taxon>
        <taxon>Vertebrata</taxon>
        <taxon>Euteleostomi</taxon>
        <taxon>Actinopterygii</taxon>
        <taxon>Neopterygii</taxon>
        <taxon>Teleostei</taxon>
        <taxon>Protacanthopterygii</taxon>
        <taxon>Esociformes</taxon>
        <taxon>Esocidae</taxon>
        <taxon>Esox</taxon>
    </lineage>
</organism>
<name>A0A3P8Y9N8_ESOLU</name>
<dbReference type="AlphaFoldDB" id="A0A3P8Y9N8"/>
<keyword evidence="2" id="KW-0732">Signal</keyword>
<dbReference type="PROSITE" id="PS00652">
    <property type="entry name" value="TNFR_NGFR_1"/>
    <property type="match status" value="1"/>
</dbReference>
<evidence type="ECO:0000313" key="4">
    <source>
        <dbReference type="Ensembl" id="ENSELUP00000012786.3"/>
    </source>
</evidence>
<reference evidence="4" key="3">
    <citation type="submission" date="2025-08" db="UniProtKB">
        <authorList>
            <consortium name="Ensembl"/>
        </authorList>
    </citation>
    <scope>IDENTIFICATION</scope>
</reference>
<feature type="signal peptide" evidence="2">
    <location>
        <begin position="1"/>
        <end position="15"/>
    </location>
</feature>
<keyword evidence="5" id="KW-1185">Reference proteome</keyword>